<gene>
    <name evidence="2" type="ORF">IRL76_00630</name>
</gene>
<dbReference type="RefSeq" id="WP_200982205.1">
    <property type="nucleotide sequence ID" value="NZ_CP064654.1"/>
</dbReference>
<feature type="compositionally biased region" description="Low complexity" evidence="1">
    <location>
        <begin position="204"/>
        <end position="214"/>
    </location>
</feature>
<proteinExistence type="predicted"/>
<reference evidence="2 3" key="1">
    <citation type="submission" date="2020-11" db="EMBL/GenBank/DDBJ databases">
        <title>The genome sequence of Erythrobacter sp. 6D36.</title>
        <authorList>
            <person name="Liu Y."/>
        </authorList>
    </citation>
    <scope>NUCLEOTIDE SEQUENCE [LARGE SCALE GENOMIC DNA]</scope>
    <source>
        <strain evidence="2 3">6D36</strain>
    </source>
</reference>
<evidence type="ECO:0000313" key="2">
    <source>
        <dbReference type="EMBL" id="QPC99126.1"/>
    </source>
</evidence>
<name>A0A7S8F4S5_9SPHN</name>
<dbReference type="KEGG" id="qso:IRL76_00630"/>
<keyword evidence="3" id="KW-1185">Reference proteome</keyword>
<sequence length="408" mass="46145">MTRFIESFTTRHMLTPWTTKAAQTWLFLAAVPAKKVRNYLEHFMNSKGPDRAKYHYEVWAEPSFGFLTVVDHGDFRSLHESEDPERTLKHREVIWTFPAARYRRTDDNLLVERTLVWVQPFYFDNNSYVTFSSREIYGGEKGMADVLIAEGSTGQDFHMDVDLHGFSTYNPRSQVRDLGGMHIRGGPMVTDPPAQLRSGEQADPPKGSDGPPGSTVGPPLPSMKELLDQDAEVRKFLLTFSSILPPEWSIDKPGEHFEVPEIELNSVKQYRDANDSYLAAYRALVSSQVSHSNLDGFKCLPKERVDVRFMWSASFSEQLTNLFGLERPKEGAGQSGHLGKGMHIDDVGIDWDLPAVRLDVRLAVYFTSDAQFDVIKVLHAYGDSPNYHHMLVDSKIRPEPSPASGPRP</sequence>
<dbReference type="AlphaFoldDB" id="A0A7S8F4S5"/>
<evidence type="ECO:0000313" key="3">
    <source>
        <dbReference type="Proteomes" id="UP000594459"/>
    </source>
</evidence>
<organism evidence="2 3">
    <name type="scientific">Qipengyuania soli</name>
    <dbReference type="NCBI Taxonomy" id="2782568"/>
    <lineage>
        <taxon>Bacteria</taxon>
        <taxon>Pseudomonadati</taxon>
        <taxon>Pseudomonadota</taxon>
        <taxon>Alphaproteobacteria</taxon>
        <taxon>Sphingomonadales</taxon>
        <taxon>Erythrobacteraceae</taxon>
        <taxon>Qipengyuania</taxon>
    </lineage>
</organism>
<accession>A0A7S8F4S5</accession>
<evidence type="ECO:0000256" key="1">
    <source>
        <dbReference type="SAM" id="MobiDB-lite"/>
    </source>
</evidence>
<dbReference type="EMBL" id="CP064654">
    <property type="protein sequence ID" value="QPC99126.1"/>
    <property type="molecule type" value="Genomic_DNA"/>
</dbReference>
<dbReference type="Proteomes" id="UP000594459">
    <property type="component" value="Chromosome"/>
</dbReference>
<feature type="region of interest" description="Disordered" evidence="1">
    <location>
        <begin position="183"/>
        <end position="221"/>
    </location>
</feature>
<protein>
    <submittedName>
        <fullName evidence="2">Uncharacterized protein</fullName>
    </submittedName>
</protein>